<dbReference type="Pfam" id="PF00561">
    <property type="entry name" value="Abhydrolase_1"/>
    <property type="match status" value="1"/>
</dbReference>
<accession>A0A9W6SCQ5</accession>
<feature type="region of interest" description="Disordered" evidence="4">
    <location>
        <begin position="493"/>
        <end position="520"/>
    </location>
</feature>
<feature type="signal peptide" evidence="5">
    <location>
        <begin position="1"/>
        <end position="27"/>
    </location>
</feature>
<evidence type="ECO:0000256" key="4">
    <source>
        <dbReference type="SAM" id="MobiDB-lite"/>
    </source>
</evidence>
<evidence type="ECO:0000256" key="3">
    <source>
        <dbReference type="ARBA" id="ARBA00022801"/>
    </source>
</evidence>
<keyword evidence="2 5" id="KW-0732">Signal</keyword>
<dbReference type="PANTHER" id="PTHR43248">
    <property type="entry name" value="2-SUCCINYL-6-HYDROXY-2,4-CYCLOHEXADIENE-1-CARBOXYLATE SYNTHASE"/>
    <property type="match status" value="1"/>
</dbReference>
<dbReference type="AlphaFoldDB" id="A0A9W6SCQ5"/>
<dbReference type="InterPro" id="IPR051601">
    <property type="entry name" value="Serine_prot/Carboxylest_S33"/>
</dbReference>
<comment type="similarity">
    <text evidence="1">Belongs to the peptidase S33 family.</text>
</comment>
<dbReference type="Pfam" id="PF08386">
    <property type="entry name" value="Abhydrolase_4"/>
    <property type="match status" value="1"/>
</dbReference>
<evidence type="ECO:0000259" key="6">
    <source>
        <dbReference type="Pfam" id="PF00561"/>
    </source>
</evidence>
<feature type="domain" description="Peptidase S33 tripeptidyl aminopeptidase-like C-terminal" evidence="7">
    <location>
        <begin position="390"/>
        <end position="488"/>
    </location>
</feature>
<dbReference type="RefSeq" id="WP_285580949.1">
    <property type="nucleotide sequence ID" value="NZ_BSTK01000015.1"/>
</dbReference>
<dbReference type="SUPFAM" id="SSF53474">
    <property type="entry name" value="alpha/beta-Hydrolases"/>
    <property type="match status" value="1"/>
</dbReference>
<name>A0A9W6SCQ5_9ACTN</name>
<evidence type="ECO:0000256" key="2">
    <source>
        <dbReference type="ARBA" id="ARBA00022729"/>
    </source>
</evidence>
<keyword evidence="3" id="KW-0378">Hydrolase</keyword>
<feature type="compositionally biased region" description="Low complexity" evidence="4">
    <location>
        <begin position="498"/>
        <end position="510"/>
    </location>
</feature>
<evidence type="ECO:0000313" key="8">
    <source>
        <dbReference type="EMBL" id="GLY90227.1"/>
    </source>
</evidence>
<keyword evidence="9" id="KW-1185">Reference proteome</keyword>
<dbReference type="Gene3D" id="3.40.50.1820">
    <property type="entry name" value="alpha/beta hydrolase"/>
    <property type="match status" value="1"/>
</dbReference>
<evidence type="ECO:0000313" key="9">
    <source>
        <dbReference type="Proteomes" id="UP001165074"/>
    </source>
</evidence>
<proteinExistence type="inferred from homology"/>
<dbReference type="EMBL" id="BSTK01000015">
    <property type="protein sequence ID" value="GLY90227.1"/>
    <property type="molecule type" value="Genomic_DNA"/>
</dbReference>
<dbReference type="InterPro" id="IPR000073">
    <property type="entry name" value="AB_hydrolase_1"/>
</dbReference>
<dbReference type="InterPro" id="IPR013595">
    <property type="entry name" value="Pept_S33_TAP-like_C"/>
</dbReference>
<evidence type="ECO:0000256" key="1">
    <source>
        <dbReference type="ARBA" id="ARBA00010088"/>
    </source>
</evidence>
<evidence type="ECO:0000259" key="7">
    <source>
        <dbReference type="Pfam" id="PF08386"/>
    </source>
</evidence>
<organism evidence="8 9">
    <name type="scientific">Actinoallomurus iriomotensis</name>
    <dbReference type="NCBI Taxonomy" id="478107"/>
    <lineage>
        <taxon>Bacteria</taxon>
        <taxon>Bacillati</taxon>
        <taxon>Actinomycetota</taxon>
        <taxon>Actinomycetes</taxon>
        <taxon>Streptosporangiales</taxon>
        <taxon>Thermomonosporaceae</taxon>
        <taxon>Actinoallomurus</taxon>
    </lineage>
</organism>
<dbReference type="Proteomes" id="UP001165074">
    <property type="component" value="Unassembled WGS sequence"/>
</dbReference>
<dbReference type="PANTHER" id="PTHR43248:SF29">
    <property type="entry name" value="TRIPEPTIDYL AMINOPEPTIDASE"/>
    <property type="match status" value="1"/>
</dbReference>
<comment type="caution">
    <text evidence="8">The sequence shown here is derived from an EMBL/GenBank/DDBJ whole genome shotgun (WGS) entry which is preliminary data.</text>
</comment>
<reference evidence="8" key="1">
    <citation type="submission" date="2023-03" db="EMBL/GenBank/DDBJ databases">
        <title>Actinoallomurus iriomotensis NBRC 103684.</title>
        <authorList>
            <person name="Ichikawa N."/>
            <person name="Sato H."/>
            <person name="Tonouchi N."/>
        </authorList>
    </citation>
    <scope>NUCLEOTIDE SEQUENCE</scope>
    <source>
        <strain evidence="8">NBRC 103684</strain>
    </source>
</reference>
<evidence type="ECO:0000256" key="5">
    <source>
        <dbReference type="SAM" id="SignalP"/>
    </source>
</evidence>
<protein>
    <submittedName>
        <fullName evidence="8">Peptidase</fullName>
    </submittedName>
</protein>
<gene>
    <name evidence="8" type="ORF">Airi02_081560</name>
</gene>
<feature type="domain" description="AB hydrolase-1" evidence="6">
    <location>
        <begin position="87"/>
        <end position="266"/>
    </location>
</feature>
<dbReference type="InterPro" id="IPR029058">
    <property type="entry name" value="AB_hydrolase_fold"/>
</dbReference>
<sequence length="520" mass="55861">MKKLAITAAAAGAGLVALALAPTAAQARPAQPTASLSWSACTDPGLSGLECSSLQVPLDHSKPHGRQITLALSRYKHTGTTGYQGSLLVNPGGPGGTGRDFALRVANGLPAGLKATYDVIGFDPRGVGGSSPSLSCDPNYFQPIRPDYVPTTKALETTWLKKAAGYAKACGSKYGSLLQHMKTTDAVQDMDDIRAALGQKQINYYGASYGTYLGSVYATMYPSHVRRMVLDSNVKPSDVWYDANLEQDKAFEGNINALFAWAAKYDSVYHLGTTQQAVRKVFFDTREKLIKSPAGGVVGGAEFIDTYLVAGYIDLGAYWPYLTNALAQYKAGNSQPLVDAFNLLGATTDDNGYVVYNAVQCSDVKWPKNWNTWRKDNWKLYDQGYQFETWSNAWYNAPCLTWPAKPGKPVDVGHAKGVPPVLLFQATNDAATPFPGGVEMNKRLKGSRLVIEDGGRTHGVVERGNTCIDSKFAAFLTDGTLPANQTHCPRLPEPVPPSSASSATAKAAVAQQFPQALARP</sequence>
<dbReference type="GO" id="GO:0016787">
    <property type="term" value="F:hydrolase activity"/>
    <property type="evidence" value="ECO:0007669"/>
    <property type="project" value="UniProtKB-KW"/>
</dbReference>
<feature type="chain" id="PRO_5040876552" evidence="5">
    <location>
        <begin position="28"/>
        <end position="520"/>
    </location>
</feature>